<dbReference type="OrthoDB" id="111944at2"/>
<proteinExistence type="predicted"/>
<evidence type="ECO:0000313" key="3">
    <source>
        <dbReference type="Proteomes" id="UP000019918"/>
    </source>
</evidence>
<evidence type="ECO:0000256" key="1">
    <source>
        <dbReference type="SAM" id="MobiDB-lite"/>
    </source>
</evidence>
<feature type="region of interest" description="Disordered" evidence="1">
    <location>
        <begin position="1"/>
        <end position="39"/>
    </location>
</feature>
<feature type="compositionally biased region" description="Basic residues" evidence="1">
    <location>
        <begin position="12"/>
        <end position="21"/>
    </location>
</feature>
<dbReference type="PATRIC" id="fig|69222.5.peg.3913"/>
<feature type="region of interest" description="Disordered" evidence="1">
    <location>
        <begin position="103"/>
        <end position="127"/>
    </location>
</feature>
<dbReference type="RefSeq" id="WP_052018939.1">
    <property type="nucleotide sequence ID" value="NZ_JFHN01000068.1"/>
</dbReference>
<keyword evidence="3" id="KW-1185">Reference proteome</keyword>
<dbReference type="EMBL" id="JFHN01000068">
    <property type="protein sequence ID" value="EXU74025.1"/>
    <property type="molecule type" value="Genomic_DNA"/>
</dbReference>
<comment type="caution">
    <text evidence="2">The sequence shown here is derived from an EMBL/GenBank/DDBJ whole genome shotgun (WGS) entry which is preliminary data.</text>
</comment>
<sequence>MSKDKTTDLLAKKKPQPRARRQLAAAASTRGERTSAKEPVREFQSVNHILARRGGQNGLRWQTLPALNRGKHYLTIEVEEEFSEQDLLLAVETALNTLSARRGGSDIDAAGEKSVIPRNRSREAGNQQIKSSVLENSHWLKSEQLADIVGSTAKNRNALPNRWKKAGKIFAVSHEGHDLYPEYAVDHTGTLLPVIQQVLDIFGSKKTAWATAVWFDERNSWLDNHAPRELVATKPENIILAARKESEGATHG</sequence>
<evidence type="ECO:0000313" key="2">
    <source>
        <dbReference type="EMBL" id="EXU74025.1"/>
    </source>
</evidence>
<accession>A0A014NJP7</accession>
<dbReference type="Proteomes" id="UP000019918">
    <property type="component" value="Unassembled WGS sequence"/>
</dbReference>
<dbReference type="AlphaFoldDB" id="A0A014NJP7"/>
<feature type="compositionally biased region" description="Basic and acidic residues" evidence="1">
    <location>
        <begin position="30"/>
        <end position="39"/>
    </location>
</feature>
<feature type="compositionally biased region" description="Basic and acidic residues" evidence="1">
    <location>
        <begin position="1"/>
        <end position="11"/>
    </location>
</feature>
<reference evidence="2 3" key="1">
    <citation type="submission" date="2014-02" db="EMBL/GenBank/DDBJ databases">
        <title>Draft genome of Erwinia mallotivora strain BT-MARDI, a papaya dieback pathogen.</title>
        <authorList>
            <person name="Redzuan R."/>
            <person name="Abu Bakar N."/>
            <person name="Badrun R."/>
            <person name="Mohd Raih M.F."/>
            <person name="Rozano L."/>
            <person name="Mat Amin N."/>
        </authorList>
    </citation>
    <scope>NUCLEOTIDE SEQUENCE [LARGE SCALE GENOMIC DNA]</scope>
    <source>
        <strain evidence="2 3">BT-MARDI</strain>
    </source>
</reference>
<dbReference type="STRING" id="69222.BG55_19190"/>
<name>A0A014NJP7_9GAMM</name>
<gene>
    <name evidence="2" type="ORF">BG55_19190</name>
</gene>
<protein>
    <submittedName>
        <fullName evidence="2">Integrase</fullName>
    </submittedName>
</protein>
<organism evidence="2 3">
    <name type="scientific">Erwinia mallotivora</name>
    <dbReference type="NCBI Taxonomy" id="69222"/>
    <lineage>
        <taxon>Bacteria</taxon>
        <taxon>Pseudomonadati</taxon>
        <taxon>Pseudomonadota</taxon>
        <taxon>Gammaproteobacteria</taxon>
        <taxon>Enterobacterales</taxon>
        <taxon>Erwiniaceae</taxon>
        <taxon>Erwinia</taxon>
    </lineage>
</organism>